<feature type="chain" id="PRO_5001871464" description="Amidohydrolase-related domain-containing protein" evidence="1">
    <location>
        <begin position="21"/>
        <end position="421"/>
    </location>
</feature>
<dbReference type="Proteomes" id="UP000029385">
    <property type="component" value="Unassembled WGS sequence"/>
</dbReference>
<feature type="signal peptide" evidence="1">
    <location>
        <begin position="1"/>
        <end position="20"/>
    </location>
</feature>
<dbReference type="PATRIC" id="fig|1121015.4.peg.2343"/>
<feature type="domain" description="Amidohydrolase-related" evidence="2">
    <location>
        <begin position="297"/>
        <end position="379"/>
    </location>
</feature>
<dbReference type="InterPro" id="IPR006680">
    <property type="entry name" value="Amidohydro-rel"/>
</dbReference>
<keyword evidence="1" id="KW-0732">Signal</keyword>
<dbReference type="GO" id="GO:0016810">
    <property type="term" value="F:hydrolase activity, acting on carbon-nitrogen (but not peptide) bonds"/>
    <property type="evidence" value="ECO:0007669"/>
    <property type="project" value="InterPro"/>
</dbReference>
<sequence>MTRLTFPLLALLAFAGTAQAQNLLIRHATVHTAGARGTLKDADVLVQGGVIRAVGPGLLAPPGVSVIDAAGKRLTPGLFGGLGDIGLEEVSAEESTVDGALTLAGEGQPQMRPEFDVTLAYNPNSILIPVARLDGLTFTAIAANSGGSLIAGQGGIVRLDGDSLPLPGRRLLFTSIGSRADSLSGKSRAAQYMILDQAIREARGLTPYGSPNALLTPAGREALAKYLVGGRTVITVDRASDIRQVLAFSRRQGLRPVIVGGAESWQATRELKAANATVFIDALENLPASFDQLGARLDTAALLEKAGVKVAFYRNDDASPNARKIRQAAGNAVANGLSWEAGLAGLTRVPAEALGVGDQVGRIDVGLVGDLVLWDGDPLEVTSLPLQVWMAGKAMPMTSRQTELRDRYLPAPGALPRAYSR</sequence>
<evidence type="ECO:0000259" key="2">
    <source>
        <dbReference type="Pfam" id="PF01979"/>
    </source>
</evidence>
<evidence type="ECO:0000256" key="1">
    <source>
        <dbReference type="SAM" id="SignalP"/>
    </source>
</evidence>
<evidence type="ECO:0000313" key="4">
    <source>
        <dbReference type="Proteomes" id="UP000029385"/>
    </source>
</evidence>
<dbReference type="Gene3D" id="2.30.40.10">
    <property type="entry name" value="Urease, subunit C, domain 1"/>
    <property type="match status" value="1"/>
</dbReference>
<dbReference type="SUPFAM" id="SSF51338">
    <property type="entry name" value="Composite domain of metallo-dependent hydrolases"/>
    <property type="match status" value="1"/>
</dbReference>
<dbReference type="Gene3D" id="3.20.20.140">
    <property type="entry name" value="Metal-dependent hydrolases"/>
    <property type="match status" value="1"/>
</dbReference>
<dbReference type="InterPro" id="IPR051781">
    <property type="entry name" value="Metallo-dep_Hydrolase"/>
</dbReference>
<dbReference type="RefSeq" id="WP_022969323.1">
    <property type="nucleotide sequence ID" value="NZ_ATVD01000003.1"/>
</dbReference>
<proteinExistence type="predicted"/>
<comment type="caution">
    <text evidence="3">The sequence shown here is derived from an EMBL/GenBank/DDBJ whole genome shotgun (WGS) entry which is preliminary data.</text>
</comment>
<dbReference type="STRING" id="1121015.GCA_000420545_01701"/>
<protein>
    <recommendedName>
        <fullName evidence="2">Amidohydrolase-related domain-containing protein</fullName>
    </recommendedName>
</protein>
<keyword evidence="4" id="KW-1185">Reference proteome</keyword>
<dbReference type="PANTHER" id="PTHR43135:SF3">
    <property type="entry name" value="ALPHA-D-RIBOSE 1-METHYLPHOSPHONATE 5-TRIPHOSPHATE DIPHOSPHATASE"/>
    <property type="match status" value="1"/>
</dbReference>
<gene>
    <name evidence="3" type="ORF">N789_14395</name>
</gene>
<dbReference type="SUPFAM" id="SSF51556">
    <property type="entry name" value="Metallo-dependent hydrolases"/>
    <property type="match status" value="1"/>
</dbReference>
<dbReference type="InterPro" id="IPR011059">
    <property type="entry name" value="Metal-dep_hydrolase_composite"/>
</dbReference>
<evidence type="ECO:0000313" key="3">
    <source>
        <dbReference type="EMBL" id="KFN42270.1"/>
    </source>
</evidence>
<organism evidence="3 4">
    <name type="scientific">Arenimonas oryziterrae DSM 21050 = YC6267</name>
    <dbReference type="NCBI Taxonomy" id="1121015"/>
    <lineage>
        <taxon>Bacteria</taxon>
        <taxon>Pseudomonadati</taxon>
        <taxon>Pseudomonadota</taxon>
        <taxon>Gammaproteobacteria</taxon>
        <taxon>Lysobacterales</taxon>
        <taxon>Lysobacteraceae</taxon>
        <taxon>Arenimonas</taxon>
    </lineage>
</organism>
<dbReference type="PANTHER" id="PTHR43135">
    <property type="entry name" value="ALPHA-D-RIBOSE 1-METHYLPHOSPHONATE 5-TRIPHOSPHATE DIPHOSPHATASE"/>
    <property type="match status" value="1"/>
</dbReference>
<reference evidence="3 4" key="1">
    <citation type="submission" date="2013-09" db="EMBL/GenBank/DDBJ databases">
        <title>Genome sequencing of Arenimonas oryziterrae.</title>
        <authorList>
            <person name="Chen F."/>
            <person name="Wang G."/>
        </authorList>
    </citation>
    <scope>NUCLEOTIDE SEQUENCE [LARGE SCALE GENOMIC DNA]</scope>
    <source>
        <strain evidence="3 4">YC6267</strain>
    </source>
</reference>
<dbReference type="eggNOG" id="COG1228">
    <property type="taxonomic scope" value="Bacteria"/>
</dbReference>
<name>A0A091BCY3_9GAMM</name>
<dbReference type="InterPro" id="IPR032466">
    <property type="entry name" value="Metal_Hydrolase"/>
</dbReference>
<dbReference type="AlphaFoldDB" id="A0A091BCY3"/>
<dbReference type="Pfam" id="PF01979">
    <property type="entry name" value="Amidohydro_1"/>
    <property type="match status" value="1"/>
</dbReference>
<dbReference type="OrthoDB" id="9802793at2"/>
<dbReference type="EMBL" id="AVCI01000013">
    <property type="protein sequence ID" value="KFN42270.1"/>
    <property type="molecule type" value="Genomic_DNA"/>
</dbReference>
<accession>A0A091BCY3</accession>